<dbReference type="Pfam" id="PF00668">
    <property type="entry name" value="Condensation"/>
    <property type="match status" value="1"/>
</dbReference>
<dbReference type="Gene3D" id="3.30.70.3290">
    <property type="match status" value="1"/>
</dbReference>
<keyword evidence="3" id="KW-0597">Phosphoprotein</keyword>
<dbReference type="Gene3D" id="3.40.50.980">
    <property type="match status" value="2"/>
</dbReference>
<dbReference type="InterPro" id="IPR001031">
    <property type="entry name" value="Thioesterase"/>
</dbReference>
<dbReference type="SUPFAM" id="SSF47336">
    <property type="entry name" value="ACP-like"/>
    <property type="match status" value="3"/>
</dbReference>
<feature type="region of interest" description="Disordered" evidence="6">
    <location>
        <begin position="595"/>
        <end position="617"/>
    </location>
</feature>
<dbReference type="Gene3D" id="3.30.559.10">
    <property type="entry name" value="Chloramphenicol acetyltransferase-like domain"/>
    <property type="match status" value="1"/>
</dbReference>
<dbReference type="PROSITE" id="PS00606">
    <property type="entry name" value="KS3_1"/>
    <property type="match status" value="1"/>
</dbReference>
<dbReference type="InterPro" id="IPR036291">
    <property type="entry name" value="NAD(P)-bd_dom_sf"/>
</dbReference>
<dbReference type="InterPro" id="IPR016039">
    <property type="entry name" value="Thiolase-like"/>
</dbReference>
<dbReference type="SUPFAM" id="SSF51735">
    <property type="entry name" value="NAD(P)-binding Rossmann-fold domains"/>
    <property type="match status" value="1"/>
</dbReference>
<dbReference type="InterPro" id="IPR018201">
    <property type="entry name" value="Ketoacyl_synth_AS"/>
</dbReference>
<dbReference type="SUPFAM" id="SSF56801">
    <property type="entry name" value="Acetyl-CoA synthetase-like"/>
    <property type="match status" value="2"/>
</dbReference>
<evidence type="ECO:0000256" key="2">
    <source>
        <dbReference type="ARBA" id="ARBA00022450"/>
    </source>
</evidence>
<dbReference type="GO" id="GO:0044550">
    <property type="term" value="P:secondary metabolite biosynthetic process"/>
    <property type="evidence" value="ECO:0007669"/>
    <property type="project" value="TreeGrafter"/>
</dbReference>
<evidence type="ECO:0000313" key="10">
    <source>
        <dbReference type="Proteomes" id="UP000253742"/>
    </source>
</evidence>
<dbReference type="InterPro" id="IPR014031">
    <property type="entry name" value="Ketoacyl_synth_C"/>
</dbReference>
<dbReference type="InterPro" id="IPR010071">
    <property type="entry name" value="AA_adenyl_dom"/>
</dbReference>
<sequence length="3088" mass="329945">MMRTTDDSEAFDGLAARVHLHALRDPDALAVVDGPVELTYAALDSAGQHVAETLARAGIRPAQPVAVALPRSWRLICVMLGVLRLGATVVPLDRNGPEERGRYILDDSGAVAVVCDPDVPPKGTAVPVIAADTLLPERPAQDVPPARELSRPAPGDPVFAVIYTSGTTGRPKGVEVPAVGVQRMAADGWLNLPEGARFSCLSNPAFDALTFEVWVPLLTGGCCVVLSDDDVQAPERFAEVLRRQRIDTALVTVALFNTVVDTAPKCFDALGQLLIGGEQLNARTVRRWYRHNPGSTTRLYNAYGPTEVSTVALAHPIPRAFDCDLVPIGRPLPRTGAVIVVPGTERAAAPGEVGELLLSGAGLAAGYRNRPEETARRFVRLPWLDEGRCLHYRTGDLVHADADGIFTYVGRADRQVKVRGFRIEPGEVERQIGAHAEVLQTYVCTRRTGPSDVNELVAFVVTSDALTFEEFDAHLTARLPAYMRPHHVYRVPALPATANGKVDQAALLNGAGHPWRTLSEDRTVSPLERDVLDLAEEILGTDVAGPADRWIACGGDSLKALRMRFAIRTRWGCDLPQSTVLHGDIAGIARQIAEAGGEESEEPHLEASGARTAPATSEQQRLWLQQQRSPGSRAYHVGQGFRVDGPVDPETLRRALAAVVARHPALRTSFEATADGLLQQVGESYDPLTIEDSQAPWDTRRARTAAEQFFSEPFDLGEPRMLRARWLPGGDGGFLLLQLHHIAVDGWSLGLLLKDLSAAYAAVLEGADPPGPASAPTPLDFAGWQAARRDEPGYRADRDALITHYGSVEEPAEPMAPDGAPSPGRARLLHTSLDTVRRAHVDRLCSELGLTRFHVLLGLFTGVLYGATGVTRPRLAAPVANRPVRDFQDSVGMFANTVLLPLDVAPGDGLRSHIAAVGASSRAVLDRQDVVLADVLPTPETASAGFDADGSGSPFDVLFVLENTDFDALSLPDCAARPVWWPAAEAKCALTVSVIDGPDGLDWLWEYADGYFEPSAVAAMADMLRQALDLLSADRPVTSASLAAPYRRSLPSRGTGAERPLAWQTAAEGFARQAARTPHAPALVSGGLTLDYAGLDARAALLAADLRDHYAIPAGDAPCHVALYMEPSVEHVVALLALARLNVTAVPLDPSYPSTTLRRVLERVEPLCVLVAGHDPSALDDFAPAGLVRHRVAAPAAAIDASQSPPAPRAHDGARPLYTLFTSGSTGTPKGVQVPERTLAGLLQWQSDTGGLGAPAATQQFSMLSFDVSFQEVFGTLCTGGALHLVRPEWRTDVPAFLDQLERSGAERVFMPYVALQLLAEHAVHLGRFPTRLRDVVTAGEQLVCTEAIRRFFAGLRDARLHNHYGPTETHVVSALTLDGDPYTWPERPAIGRPVDGVVLRVVDAAGEPVPPGRTGDLLIGGTAVTRCYLDDPVLNEERFTEIPGAGLFYRSGDRARFDEHGLLHYAGRDDQQVKLSGRRLELGSVEAALLQHPGVVNAVVVRDGERLAACVQCRGAAPTAGELESHLAALLPGWVRVDRFRQVAELPRTASGKLDRAKALRVPGTEIGRAAAAESFLTPEEEQLAQAFHEATGLPIGPEQTFFEAGASSLDLMRFHLHCTSRLAFRFTVADLFEHVTVRGLASRVRSGGPSEDPSGTAASARRHLELRHHTADEPVAIVGMAVRLPGAADLSAFWDLVASGGTGIQRFDAPEGVIGARSELDGLLAFDPGYFGISPHDARLMDPHQRHLLMASVQAMAHAGLGDRKPQRTGLIASAGENTYFQAMLREADPAWLPDQWQLAQHHDKDFLATKAAYHLGLTGPAFTVQSACSSSLVAVHVAAGMLRQGDAEVMLAGGVLADPTLTDGYRYRPQHIFSADGDCRPFSDDATGTVGASGVGVVVLKPLAAARRDGDTVYAVITGSAVNNDGSDKLGYSAPSRSGQRDAIRSALARAGRTGDDVGYVEAHGTGTRLGDPVEVDALRQAFASETRGQCALSSVKSQLGHLGAAAGVVGLVRAALAVHHGVIPPNLGFRAFNPDIGPHPDPFYVPTEARPWPEGRERVAALSSFGIGGTNAHLILESAPACEAWGGESCLPESGRSSSLHGVSRCLVLSAGSEQALRLEANRVADYLEAHPDSFDQVLRHLQSGRRALGVRAAAPCPDPSAAVRWLRSSDLTRLPPVAAPETHIEDVSRANPAADWASGRDVAWPPGPAQAPWDFPPPAFALAEYDFPRGPQNAPPPVPAEAFPVRLPDSQWLHQPHWVRHTRAWTVTGTASPRVAVLLSEDPLPAGMTQTFATTHARVVQVVAGDGFTRLGPDLFHADPTDSVELRRVLDTLVGDNGEPLDIDWLHALPLALEGAVTEASLDRARRACLDTAAAALRALSGRPGTRPRVWWLSYRARPVGGAVERPEAGLLAGPLTVGPQECAVDSHWLDLPSPRPDDWAAPLAALLARATREADTLPAELALRRGHWWRQTTSRVTARTDSPAPIPSDGVYLVLGGTGGIGRSIATWLLENTAGRVVVTSRGAELPRELSSWGDRIGLVTADLASTSVAELTEVIEEMTGRIDGIVHAAGGPSGALIAHRDAPAMAAASAAARKGGLLVERLITRHRPAIAVHCSSMSAHHGGLGQFDYAASAGLLNAFAHLGEDDGDTERVTIDWDVWSEVGMAVGILDTDRRHQAHLSVGLTVDDGLRVLRRTLALGLPQVLVSTTELDESHVYYAAPPTAPEAAEQVGQASATPAVEEPSALLGRWLRDLLGFETIDPGAPLYELGADSLTMLDLIGKVEGHFQVQLDLSHFSHRVNLSEILGHLRDALPEEAGTPSSGAEAEVTVEVWQHGSGPQVLCLIHPVGGDIQSYRPLVNALGPEPTVCLIADPALRTGRPLDWSLTERARRYDAAVRERLDGRTRNLRLAGWSFGARVAMEMARLGEDAGRPVAGLHLLDPPPPLGGVPEALDEKRLETVFARELGLNADPSTPTTDSARQYAERLVRACRSNLESLAAHRPRPLSTTPVHLWLATRPAEGLPVPDKASELVRLWASSLPATSEQHLLDTDHYGVVQEPHASAIARVITGSLSPSPPGEPA</sequence>
<organism evidence="9 10">
    <name type="scientific">Streptomyces parvulus</name>
    <dbReference type="NCBI Taxonomy" id="146923"/>
    <lineage>
        <taxon>Bacteria</taxon>
        <taxon>Bacillati</taxon>
        <taxon>Actinomycetota</taxon>
        <taxon>Actinomycetes</taxon>
        <taxon>Kitasatosporales</taxon>
        <taxon>Streptomycetaceae</taxon>
        <taxon>Streptomyces</taxon>
    </lineage>
</organism>
<dbReference type="SUPFAM" id="SSF52777">
    <property type="entry name" value="CoA-dependent acyltransferases"/>
    <property type="match status" value="2"/>
</dbReference>
<feature type="domain" description="Carrier" evidence="7">
    <location>
        <begin position="522"/>
        <end position="599"/>
    </location>
</feature>
<dbReference type="InterPro" id="IPR042099">
    <property type="entry name" value="ANL_N_sf"/>
</dbReference>
<dbReference type="InterPro" id="IPR045851">
    <property type="entry name" value="AMP-bd_C_sf"/>
</dbReference>
<dbReference type="Gene3D" id="3.40.50.1820">
    <property type="entry name" value="alpha/beta hydrolase"/>
    <property type="match status" value="1"/>
</dbReference>
<dbReference type="GO" id="GO:0005737">
    <property type="term" value="C:cytoplasm"/>
    <property type="evidence" value="ECO:0007669"/>
    <property type="project" value="TreeGrafter"/>
</dbReference>
<evidence type="ECO:0000256" key="5">
    <source>
        <dbReference type="ARBA" id="ARBA00023315"/>
    </source>
</evidence>
<dbReference type="Pfam" id="PF08659">
    <property type="entry name" value="KR"/>
    <property type="match status" value="1"/>
</dbReference>
<evidence type="ECO:0000256" key="3">
    <source>
        <dbReference type="ARBA" id="ARBA00022553"/>
    </source>
</evidence>
<dbReference type="Proteomes" id="UP000253742">
    <property type="component" value="Unassembled WGS sequence"/>
</dbReference>
<dbReference type="Pfam" id="PF00975">
    <property type="entry name" value="Thioesterase"/>
    <property type="match status" value="1"/>
</dbReference>
<evidence type="ECO:0000256" key="1">
    <source>
        <dbReference type="ARBA" id="ARBA00001957"/>
    </source>
</evidence>
<dbReference type="PROSITE" id="PS52004">
    <property type="entry name" value="KS3_2"/>
    <property type="match status" value="1"/>
</dbReference>
<dbReference type="PROSITE" id="PS00012">
    <property type="entry name" value="PHOSPHOPANTETHEINE"/>
    <property type="match status" value="2"/>
</dbReference>
<dbReference type="EMBL" id="QQBH01000043">
    <property type="protein sequence ID" value="RDD84364.1"/>
    <property type="molecule type" value="Genomic_DNA"/>
</dbReference>
<dbReference type="Pfam" id="PF00550">
    <property type="entry name" value="PP-binding"/>
    <property type="match status" value="2"/>
</dbReference>
<keyword evidence="2" id="KW-0596">Phosphopantetheine</keyword>
<dbReference type="PANTHER" id="PTHR45527">
    <property type="entry name" value="NONRIBOSOMAL PEPTIDE SYNTHETASE"/>
    <property type="match status" value="1"/>
</dbReference>
<dbReference type="InterPro" id="IPR057326">
    <property type="entry name" value="KR_dom"/>
</dbReference>
<keyword evidence="4" id="KW-0808">Transferase</keyword>
<dbReference type="CDD" id="cd00833">
    <property type="entry name" value="PKS"/>
    <property type="match status" value="1"/>
</dbReference>
<proteinExistence type="predicted"/>
<feature type="domain" description="Ketosynthase family 3 (KS3)" evidence="8">
    <location>
        <begin position="1674"/>
        <end position="2082"/>
    </location>
</feature>
<dbReference type="SMART" id="SM00823">
    <property type="entry name" value="PKS_PP"/>
    <property type="match status" value="3"/>
</dbReference>
<dbReference type="Pfam" id="PF00501">
    <property type="entry name" value="AMP-binding"/>
    <property type="match status" value="2"/>
</dbReference>
<reference evidence="9 10" key="1">
    <citation type="submission" date="2018-07" db="EMBL/GenBank/DDBJ databases">
        <title>Genome guided investigation of antibiotics producing actinomycetales strain isolated from a Macau mangrove ecosystem.</title>
        <authorList>
            <person name="Hu D."/>
        </authorList>
    </citation>
    <scope>NUCLEOTIDE SEQUENCE [LARGE SCALE GENOMIC DNA]</scope>
    <source>
        <strain evidence="9 10">2297</strain>
    </source>
</reference>
<dbReference type="GO" id="GO:0017000">
    <property type="term" value="P:antibiotic biosynthetic process"/>
    <property type="evidence" value="ECO:0007669"/>
    <property type="project" value="UniProtKB-ARBA"/>
</dbReference>
<dbReference type="OrthoDB" id="9030879at2"/>
<dbReference type="Pfam" id="PF13193">
    <property type="entry name" value="AMP-binding_C"/>
    <property type="match status" value="2"/>
</dbReference>
<evidence type="ECO:0000256" key="4">
    <source>
        <dbReference type="ARBA" id="ARBA00022679"/>
    </source>
</evidence>
<feature type="domain" description="Carrier" evidence="7">
    <location>
        <begin position="2743"/>
        <end position="2819"/>
    </location>
</feature>
<keyword evidence="5" id="KW-0012">Acyltransferase</keyword>
<dbReference type="InterPro" id="IPR014030">
    <property type="entry name" value="Ketoacyl_synth_N"/>
</dbReference>
<dbReference type="GO" id="GO:0031177">
    <property type="term" value="F:phosphopantetheine binding"/>
    <property type="evidence" value="ECO:0007669"/>
    <property type="project" value="InterPro"/>
</dbReference>
<dbReference type="GO" id="GO:0004315">
    <property type="term" value="F:3-oxoacyl-[acyl-carrier-protein] synthase activity"/>
    <property type="evidence" value="ECO:0007669"/>
    <property type="project" value="InterPro"/>
</dbReference>
<dbReference type="Gene3D" id="3.40.50.720">
    <property type="entry name" value="NAD(P)-binding Rossmann-like Domain"/>
    <property type="match status" value="1"/>
</dbReference>
<protein>
    <submittedName>
        <fullName evidence="9">Amino acid adenylation domain-containing protein</fullName>
    </submittedName>
</protein>
<dbReference type="Gene3D" id="2.30.38.10">
    <property type="entry name" value="Luciferase, Domain 3"/>
    <property type="match status" value="1"/>
</dbReference>
<feature type="domain" description="Carrier" evidence="7">
    <location>
        <begin position="1576"/>
        <end position="1650"/>
    </location>
</feature>
<comment type="caution">
    <text evidence="9">The sequence shown here is derived from an EMBL/GenBank/DDBJ whole genome shotgun (WGS) entry which is preliminary data.</text>
</comment>
<dbReference type="SMART" id="SM00822">
    <property type="entry name" value="PKS_KR"/>
    <property type="match status" value="1"/>
</dbReference>
<dbReference type="InterPro" id="IPR000873">
    <property type="entry name" value="AMP-dep_synth/lig_dom"/>
</dbReference>
<dbReference type="Pfam" id="PF16197">
    <property type="entry name" value="KAsynt_C_assoc"/>
    <property type="match status" value="1"/>
</dbReference>
<dbReference type="InterPro" id="IPR029058">
    <property type="entry name" value="AB_hydrolase_fold"/>
</dbReference>
<dbReference type="PANTHER" id="PTHR45527:SF1">
    <property type="entry name" value="FATTY ACID SYNTHASE"/>
    <property type="match status" value="1"/>
</dbReference>
<dbReference type="Pfam" id="PF02801">
    <property type="entry name" value="Ketoacyl-synt_C"/>
    <property type="match status" value="1"/>
</dbReference>
<gene>
    <name evidence="9" type="ORF">DVZ84_35765</name>
</gene>
<dbReference type="InterPro" id="IPR036736">
    <property type="entry name" value="ACP-like_sf"/>
</dbReference>
<dbReference type="GO" id="GO:0006633">
    <property type="term" value="P:fatty acid biosynthetic process"/>
    <property type="evidence" value="ECO:0007669"/>
    <property type="project" value="InterPro"/>
</dbReference>
<name>A0A369UUC9_9ACTN</name>
<dbReference type="InterPro" id="IPR020845">
    <property type="entry name" value="AMP-binding_CS"/>
</dbReference>
<dbReference type="Gene3D" id="3.30.559.30">
    <property type="entry name" value="Nonribosomal peptide synthetase, condensation domain"/>
    <property type="match status" value="1"/>
</dbReference>
<dbReference type="InterPro" id="IPR020841">
    <property type="entry name" value="PKS_Beta-ketoAc_synthase_dom"/>
</dbReference>
<comment type="cofactor">
    <cofactor evidence="1">
        <name>pantetheine 4'-phosphate</name>
        <dbReference type="ChEBI" id="CHEBI:47942"/>
    </cofactor>
</comment>
<evidence type="ECO:0000256" key="6">
    <source>
        <dbReference type="SAM" id="MobiDB-lite"/>
    </source>
</evidence>
<dbReference type="Pfam" id="PF00109">
    <property type="entry name" value="ketoacyl-synt"/>
    <property type="match status" value="1"/>
</dbReference>
<dbReference type="SMART" id="SM00825">
    <property type="entry name" value="PKS_KS"/>
    <property type="match status" value="1"/>
</dbReference>
<dbReference type="InterPro" id="IPR001242">
    <property type="entry name" value="Condensation_dom"/>
</dbReference>
<dbReference type="InterPro" id="IPR032821">
    <property type="entry name" value="PKS_assoc"/>
</dbReference>
<dbReference type="PROSITE" id="PS50075">
    <property type="entry name" value="CARRIER"/>
    <property type="match status" value="3"/>
</dbReference>
<accession>A0A369UUC9</accession>
<dbReference type="Gene3D" id="3.40.50.12780">
    <property type="entry name" value="N-terminal domain of ligase-like"/>
    <property type="match status" value="1"/>
</dbReference>
<dbReference type="InterPro" id="IPR023213">
    <property type="entry name" value="CAT-like_dom_sf"/>
</dbReference>
<evidence type="ECO:0000259" key="7">
    <source>
        <dbReference type="PROSITE" id="PS50075"/>
    </source>
</evidence>
<dbReference type="InterPro" id="IPR006162">
    <property type="entry name" value="Ppantetheine_attach_site"/>
</dbReference>
<dbReference type="SUPFAM" id="SSF53474">
    <property type="entry name" value="alpha/beta-Hydrolases"/>
    <property type="match status" value="1"/>
</dbReference>
<dbReference type="Gene3D" id="1.10.1200.10">
    <property type="entry name" value="ACP-like"/>
    <property type="match status" value="3"/>
</dbReference>
<dbReference type="InterPro" id="IPR009081">
    <property type="entry name" value="PP-bd_ACP"/>
</dbReference>
<dbReference type="Gene3D" id="3.30.300.30">
    <property type="match status" value="2"/>
</dbReference>
<evidence type="ECO:0000313" key="9">
    <source>
        <dbReference type="EMBL" id="RDD84364.1"/>
    </source>
</evidence>
<dbReference type="PROSITE" id="PS00455">
    <property type="entry name" value="AMP_BINDING"/>
    <property type="match status" value="1"/>
</dbReference>
<dbReference type="RefSeq" id="WP_114533451.1">
    <property type="nucleotide sequence ID" value="NZ_QQBH01000043.1"/>
</dbReference>
<evidence type="ECO:0000259" key="8">
    <source>
        <dbReference type="PROSITE" id="PS52004"/>
    </source>
</evidence>
<dbReference type="GO" id="GO:0043041">
    <property type="term" value="P:amino acid activation for nonribosomal peptide biosynthetic process"/>
    <property type="evidence" value="ECO:0007669"/>
    <property type="project" value="TreeGrafter"/>
</dbReference>
<dbReference type="Gene3D" id="3.40.47.10">
    <property type="match status" value="1"/>
</dbReference>
<dbReference type="InterPro" id="IPR013968">
    <property type="entry name" value="PKS_KR"/>
</dbReference>
<dbReference type="SUPFAM" id="SSF53901">
    <property type="entry name" value="Thiolase-like"/>
    <property type="match status" value="1"/>
</dbReference>
<dbReference type="InterPro" id="IPR025110">
    <property type="entry name" value="AMP-bd_C"/>
</dbReference>
<dbReference type="InterPro" id="IPR020806">
    <property type="entry name" value="PKS_PP-bd"/>
</dbReference>
<dbReference type="NCBIfam" id="TIGR01733">
    <property type="entry name" value="AA-adenyl-dom"/>
    <property type="match status" value="1"/>
</dbReference>